<dbReference type="Proteomes" id="UP001497382">
    <property type="component" value="Unassembled WGS sequence"/>
</dbReference>
<evidence type="ECO:0000313" key="2">
    <source>
        <dbReference type="Proteomes" id="UP001497382"/>
    </source>
</evidence>
<organism evidence="1 2">
    <name type="scientific">Larinioides sclopetarius</name>
    <dbReference type="NCBI Taxonomy" id="280406"/>
    <lineage>
        <taxon>Eukaryota</taxon>
        <taxon>Metazoa</taxon>
        <taxon>Ecdysozoa</taxon>
        <taxon>Arthropoda</taxon>
        <taxon>Chelicerata</taxon>
        <taxon>Arachnida</taxon>
        <taxon>Araneae</taxon>
        <taxon>Araneomorphae</taxon>
        <taxon>Entelegynae</taxon>
        <taxon>Araneoidea</taxon>
        <taxon>Araneidae</taxon>
        <taxon>Larinioides</taxon>
    </lineage>
</organism>
<sequence length="27" mass="3327">MYYGFIMTHIRHIYTQTRLTSQTLIHT</sequence>
<gene>
    <name evidence="1" type="ORF">LARSCL_LOCUS7036</name>
</gene>
<comment type="caution">
    <text evidence="1">The sequence shown here is derived from an EMBL/GenBank/DDBJ whole genome shotgun (WGS) entry which is preliminary data.</text>
</comment>
<protein>
    <submittedName>
        <fullName evidence="1">Uncharacterized protein</fullName>
    </submittedName>
</protein>
<keyword evidence="2" id="KW-1185">Reference proteome</keyword>
<accession>A0AAV1ZQK0</accession>
<dbReference type="EMBL" id="CAXIEN010000069">
    <property type="protein sequence ID" value="CAL1273699.1"/>
    <property type="molecule type" value="Genomic_DNA"/>
</dbReference>
<evidence type="ECO:0000313" key="1">
    <source>
        <dbReference type="EMBL" id="CAL1273699.1"/>
    </source>
</evidence>
<name>A0AAV1ZQK0_9ARAC</name>
<reference evidence="1 2" key="1">
    <citation type="submission" date="2024-04" db="EMBL/GenBank/DDBJ databases">
        <authorList>
            <person name="Rising A."/>
            <person name="Reimegard J."/>
            <person name="Sonavane S."/>
            <person name="Akerstrom W."/>
            <person name="Nylinder S."/>
            <person name="Hedman E."/>
            <person name="Kallberg Y."/>
        </authorList>
    </citation>
    <scope>NUCLEOTIDE SEQUENCE [LARGE SCALE GENOMIC DNA]</scope>
</reference>
<proteinExistence type="predicted"/>
<dbReference type="AlphaFoldDB" id="A0AAV1ZQK0"/>